<keyword evidence="2" id="KW-0575">Peroxidase</keyword>
<name>A0A0R0CIB1_9GAMM</name>
<dbReference type="RefSeq" id="WP_057658248.1">
    <property type="nucleotide sequence ID" value="NZ_LDJL01000009.1"/>
</dbReference>
<dbReference type="NCBIfam" id="TIGR00778">
    <property type="entry name" value="ahpD_dom"/>
    <property type="match status" value="1"/>
</dbReference>
<evidence type="ECO:0000259" key="1">
    <source>
        <dbReference type="Pfam" id="PF02627"/>
    </source>
</evidence>
<dbReference type="Gene3D" id="1.20.1290.10">
    <property type="entry name" value="AhpD-like"/>
    <property type="match status" value="1"/>
</dbReference>
<dbReference type="PATRIC" id="fig|344882.3.peg.3099"/>
<evidence type="ECO:0000313" key="2">
    <source>
        <dbReference type="EMBL" id="KRG69551.1"/>
    </source>
</evidence>
<reference evidence="2 3" key="1">
    <citation type="submission" date="2015-05" db="EMBL/GenBank/DDBJ databases">
        <title>Genome sequencing and analysis of members of genus Stenotrophomonas.</title>
        <authorList>
            <person name="Patil P.P."/>
            <person name="Midha S."/>
            <person name="Patil P.B."/>
        </authorList>
    </citation>
    <scope>NUCLEOTIDE SEQUENCE [LARGE SCALE GENOMIC DNA]</scope>
    <source>
        <strain evidence="2 3">DSM 21858</strain>
    </source>
</reference>
<dbReference type="PANTHER" id="PTHR34846:SF10">
    <property type="entry name" value="CYTOPLASMIC PROTEIN"/>
    <property type="match status" value="1"/>
</dbReference>
<dbReference type="OrthoDB" id="9801997at2"/>
<keyword evidence="3" id="KW-1185">Reference proteome</keyword>
<dbReference type="InterPro" id="IPR004675">
    <property type="entry name" value="AhpD_core"/>
</dbReference>
<dbReference type="SUPFAM" id="SSF69118">
    <property type="entry name" value="AhpD-like"/>
    <property type="match status" value="1"/>
</dbReference>
<keyword evidence="2" id="KW-0560">Oxidoreductase</keyword>
<comment type="caution">
    <text evidence="2">The sequence shown here is derived from an EMBL/GenBank/DDBJ whole genome shotgun (WGS) entry which is preliminary data.</text>
</comment>
<dbReference type="InterPro" id="IPR029032">
    <property type="entry name" value="AhpD-like"/>
</dbReference>
<dbReference type="PANTHER" id="PTHR34846">
    <property type="entry name" value="4-CARBOXYMUCONOLACTONE DECARBOXYLASE FAMILY PROTEIN (AFU_ORTHOLOGUE AFUA_6G11590)"/>
    <property type="match status" value="1"/>
</dbReference>
<dbReference type="Proteomes" id="UP000052052">
    <property type="component" value="Unassembled WGS sequence"/>
</dbReference>
<dbReference type="EMBL" id="LDJL01000009">
    <property type="protein sequence ID" value="KRG69551.1"/>
    <property type="molecule type" value="Genomic_DNA"/>
</dbReference>
<protein>
    <submittedName>
        <fullName evidence="2">Alkylhydroperoxidase</fullName>
    </submittedName>
</protein>
<accession>A0A0R0CIB1</accession>
<dbReference type="AlphaFoldDB" id="A0A0R0CIB1"/>
<dbReference type="Pfam" id="PF02627">
    <property type="entry name" value="CMD"/>
    <property type="match status" value="1"/>
</dbReference>
<sequence length="149" mass="16500">MNTDNPIDYSKHAPQAFNHLLQLSQQLHQGPLDPTLTELVSLRVSQINGCVYCLDMHSTLLRKAGQSQRKLDTLPGWRESPLFDARERAALQWAEALSTLAFSHLPGDALAAAREHFDERELSELTFVVVSITAWNILNVGLGKALPGS</sequence>
<dbReference type="InterPro" id="IPR003779">
    <property type="entry name" value="CMD-like"/>
</dbReference>
<dbReference type="STRING" id="344882.ABB29_08700"/>
<organism evidence="2 3">
    <name type="scientific">Pseudoxanthomonas dokdonensis</name>
    <dbReference type="NCBI Taxonomy" id="344882"/>
    <lineage>
        <taxon>Bacteria</taxon>
        <taxon>Pseudomonadati</taxon>
        <taxon>Pseudomonadota</taxon>
        <taxon>Gammaproteobacteria</taxon>
        <taxon>Lysobacterales</taxon>
        <taxon>Lysobacteraceae</taxon>
        <taxon>Pseudoxanthomonas</taxon>
    </lineage>
</organism>
<feature type="domain" description="Carboxymuconolactone decarboxylase-like" evidence="1">
    <location>
        <begin position="14"/>
        <end position="96"/>
    </location>
</feature>
<dbReference type="GO" id="GO:0051920">
    <property type="term" value="F:peroxiredoxin activity"/>
    <property type="evidence" value="ECO:0007669"/>
    <property type="project" value="InterPro"/>
</dbReference>
<proteinExistence type="predicted"/>
<gene>
    <name evidence="2" type="ORF">ABB29_08700</name>
</gene>
<evidence type="ECO:0000313" key="3">
    <source>
        <dbReference type="Proteomes" id="UP000052052"/>
    </source>
</evidence>